<evidence type="ECO:0000313" key="2">
    <source>
        <dbReference type="EMBL" id="KAG8540166.1"/>
    </source>
</evidence>
<feature type="region of interest" description="Disordered" evidence="1">
    <location>
        <begin position="1"/>
        <end position="30"/>
    </location>
</feature>
<protein>
    <submittedName>
        <fullName evidence="2">Uncharacterized protein</fullName>
    </submittedName>
</protein>
<name>A0AAV6YTD7_ENGPU</name>
<dbReference type="EMBL" id="WNYA01011344">
    <property type="protein sequence ID" value="KAG8540166.1"/>
    <property type="molecule type" value="Genomic_DNA"/>
</dbReference>
<dbReference type="AlphaFoldDB" id="A0AAV6YTD7"/>
<reference evidence="2" key="1">
    <citation type="thesis" date="2020" institute="ProQuest LLC" country="789 East Eisenhower Parkway, Ann Arbor, MI, USA">
        <title>Comparative Genomics and Chromosome Evolution.</title>
        <authorList>
            <person name="Mudd A.B."/>
        </authorList>
    </citation>
    <scope>NUCLEOTIDE SEQUENCE</scope>
    <source>
        <strain evidence="2">237g6f4</strain>
        <tissue evidence="2">Blood</tissue>
    </source>
</reference>
<evidence type="ECO:0000313" key="3">
    <source>
        <dbReference type="Proteomes" id="UP000824782"/>
    </source>
</evidence>
<proteinExistence type="predicted"/>
<evidence type="ECO:0000256" key="1">
    <source>
        <dbReference type="SAM" id="MobiDB-lite"/>
    </source>
</evidence>
<sequence length="76" mass="8657">MDHSLLLLAPEGTHELEEQAKEPSGEIFWQRKDDRDVEEDRDQVSLQQSNPFSIGQPPVLPSLNLYISGFQLLLPI</sequence>
<comment type="caution">
    <text evidence="2">The sequence shown here is derived from an EMBL/GenBank/DDBJ whole genome shotgun (WGS) entry which is preliminary data.</text>
</comment>
<feature type="compositionally biased region" description="Basic and acidic residues" evidence="1">
    <location>
        <begin position="12"/>
        <end position="30"/>
    </location>
</feature>
<gene>
    <name evidence="2" type="ORF">GDO81_019766</name>
</gene>
<dbReference type="Proteomes" id="UP000824782">
    <property type="component" value="Unassembled WGS sequence"/>
</dbReference>
<organism evidence="2 3">
    <name type="scientific">Engystomops pustulosus</name>
    <name type="common">Tungara frog</name>
    <name type="synonym">Physalaemus pustulosus</name>
    <dbReference type="NCBI Taxonomy" id="76066"/>
    <lineage>
        <taxon>Eukaryota</taxon>
        <taxon>Metazoa</taxon>
        <taxon>Chordata</taxon>
        <taxon>Craniata</taxon>
        <taxon>Vertebrata</taxon>
        <taxon>Euteleostomi</taxon>
        <taxon>Amphibia</taxon>
        <taxon>Batrachia</taxon>
        <taxon>Anura</taxon>
        <taxon>Neobatrachia</taxon>
        <taxon>Hyloidea</taxon>
        <taxon>Leptodactylidae</taxon>
        <taxon>Leiuperinae</taxon>
        <taxon>Engystomops</taxon>
    </lineage>
</organism>
<accession>A0AAV6YTD7</accession>
<keyword evidence="3" id="KW-1185">Reference proteome</keyword>